<accession>A0A227PH64</accession>
<name>A0A227PH64_9FLAO</name>
<dbReference type="InterPro" id="IPR008979">
    <property type="entry name" value="Galactose-bd-like_sf"/>
</dbReference>
<dbReference type="Pfam" id="PF02018">
    <property type="entry name" value="CBM_4_9"/>
    <property type="match status" value="1"/>
</dbReference>
<dbReference type="Gene3D" id="2.60.120.260">
    <property type="entry name" value="Galactose-binding domain-like"/>
    <property type="match status" value="1"/>
</dbReference>
<protein>
    <recommendedName>
        <fullName evidence="3">CBM-cenC domain-containing protein</fullName>
    </recommendedName>
</protein>
<dbReference type="GO" id="GO:0016798">
    <property type="term" value="F:hydrolase activity, acting on glycosyl bonds"/>
    <property type="evidence" value="ECO:0007669"/>
    <property type="project" value="InterPro"/>
</dbReference>
<gene>
    <name evidence="4" type="ORF">B0A64_06380</name>
</gene>
<keyword evidence="5" id="KW-1185">Reference proteome</keyword>
<feature type="chain" id="PRO_5030039507" description="CBM-cenC domain-containing protein" evidence="2">
    <location>
        <begin position="19"/>
        <end position="173"/>
    </location>
</feature>
<dbReference type="InterPro" id="IPR003305">
    <property type="entry name" value="CenC_carb-bd"/>
</dbReference>
<feature type="signal peptide" evidence="2">
    <location>
        <begin position="1"/>
        <end position="18"/>
    </location>
</feature>
<evidence type="ECO:0000259" key="3">
    <source>
        <dbReference type="Pfam" id="PF02018"/>
    </source>
</evidence>
<keyword evidence="1" id="KW-0378">Hydrolase</keyword>
<dbReference type="RefSeq" id="WP_089478685.1">
    <property type="nucleotide sequence ID" value="NZ_MUGS01000006.1"/>
</dbReference>
<dbReference type="Proteomes" id="UP000214684">
    <property type="component" value="Unassembled WGS sequence"/>
</dbReference>
<organism evidence="4 5">
    <name type="scientific">Flavobacterium araucananum</name>
    <dbReference type="NCBI Taxonomy" id="946678"/>
    <lineage>
        <taxon>Bacteria</taxon>
        <taxon>Pseudomonadati</taxon>
        <taxon>Bacteroidota</taxon>
        <taxon>Flavobacteriia</taxon>
        <taxon>Flavobacteriales</taxon>
        <taxon>Flavobacteriaceae</taxon>
        <taxon>Flavobacterium</taxon>
    </lineage>
</organism>
<reference evidence="4 5" key="1">
    <citation type="submission" date="2016-11" db="EMBL/GenBank/DDBJ databases">
        <title>Whole genomes of Flavobacteriaceae.</title>
        <authorList>
            <person name="Stine C."/>
            <person name="Li C."/>
            <person name="Tadesse D."/>
        </authorList>
    </citation>
    <scope>NUCLEOTIDE SEQUENCE [LARGE SCALE GENOMIC DNA]</scope>
    <source>
        <strain evidence="4 5">DSM 24704</strain>
    </source>
</reference>
<proteinExistence type="predicted"/>
<sequence>MKQFLFFSLLFLTTITNAQTNLVKNGGFESDLTNWRGEEIATISPYDIKSGQKSAVINQFVGEDWKGIDQIINIPKNTAALECSIWIKSESIEEKKESYKAGVMIAEFTDNSEKKITSENIAEVKGTTTWTLYKKTLTVPENAKKIRIMLALAQTSGSVYFDDIKVIATPKQI</sequence>
<evidence type="ECO:0000313" key="4">
    <source>
        <dbReference type="EMBL" id="OXG08385.1"/>
    </source>
</evidence>
<evidence type="ECO:0000313" key="5">
    <source>
        <dbReference type="Proteomes" id="UP000214684"/>
    </source>
</evidence>
<dbReference type="EMBL" id="MUGS01000006">
    <property type="protein sequence ID" value="OXG08385.1"/>
    <property type="molecule type" value="Genomic_DNA"/>
</dbReference>
<dbReference type="OrthoDB" id="673539at2"/>
<evidence type="ECO:0000256" key="1">
    <source>
        <dbReference type="ARBA" id="ARBA00022801"/>
    </source>
</evidence>
<comment type="caution">
    <text evidence="4">The sequence shown here is derived from an EMBL/GenBank/DDBJ whole genome shotgun (WGS) entry which is preliminary data.</text>
</comment>
<keyword evidence="2" id="KW-0732">Signal</keyword>
<feature type="domain" description="CBM-cenC" evidence="3">
    <location>
        <begin position="21"/>
        <end position="153"/>
    </location>
</feature>
<dbReference type="SUPFAM" id="SSF49785">
    <property type="entry name" value="Galactose-binding domain-like"/>
    <property type="match status" value="1"/>
</dbReference>
<dbReference type="AlphaFoldDB" id="A0A227PH64"/>
<evidence type="ECO:0000256" key="2">
    <source>
        <dbReference type="SAM" id="SignalP"/>
    </source>
</evidence>